<name>A0A6L2LQA5_TANCI</name>
<evidence type="ECO:0000256" key="1">
    <source>
        <dbReference type="SAM" id="MobiDB-lite"/>
    </source>
</evidence>
<proteinExistence type="predicted"/>
<feature type="compositionally biased region" description="Basic and acidic residues" evidence="1">
    <location>
        <begin position="103"/>
        <end position="116"/>
    </location>
</feature>
<gene>
    <name evidence="2" type="ORF">Tci_035287</name>
</gene>
<feature type="region of interest" description="Disordered" evidence="1">
    <location>
        <begin position="85"/>
        <end position="116"/>
    </location>
</feature>
<accession>A0A6L2LQA5</accession>
<dbReference type="EMBL" id="BKCJ010004824">
    <property type="protein sequence ID" value="GEU63309.1"/>
    <property type="molecule type" value="Genomic_DNA"/>
</dbReference>
<organism evidence="2">
    <name type="scientific">Tanacetum cinerariifolium</name>
    <name type="common">Dalmatian daisy</name>
    <name type="synonym">Chrysanthemum cinerariifolium</name>
    <dbReference type="NCBI Taxonomy" id="118510"/>
    <lineage>
        <taxon>Eukaryota</taxon>
        <taxon>Viridiplantae</taxon>
        <taxon>Streptophyta</taxon>
        <taxon>Embryophyta</taxon>
        <taxon>Tracheophyta</taxon>
        <taxon>Spermatophyta</taxon>
        <taxon>Magnoliopsida</taxon>
        <taxon>eudicotyledons</taxon>
        <taxon>Gunneridae</taxon>
        <taxon>Pentapetalae</taxon>
        <taxon>asterids</taxon>
        <taxon>campanulids</taxon>
        <taxon>Asterales</taxon>
        <taxon>Asteraceae</taxon>
        <taxon>Asteroideae</taxon>
        <taxon>Anthemideae</taxon>
        <taxon>Anthemidinae</taxon>
        <taxon>Tanacetum</taxon>
    </lineage>
</organism>
<sequence length="116" mass="13297">MPSKPDLVFADEHVVSESVTSLLDIAKSEVKTSETKLKNVSALIIEDWVSVSEDEDEIKTKTKQIKPSFAKVKFVKPIEHVKSPRKYVKQEESNRQTKYPKKPVKDLEVTRETEII</sequence>
<protein>
    <submittedName>
        <fullName evidence="2">Uncharacterized protein</fullName>
    </submittedName>
</protein>
<evidence type="ECO:0000313" key="2">
    <source>
        <dbReference type="EMBL" id="GEU63309.1"/>
    </source>
</evidence>
<comment type="caution">
    <text evidence="2">The sequence shown here is derived from an EMBL/GenBank/DDBJ whole genome shotgun (WGS) entry which is preliminary data.</text>
</comment>
<feature type="compositionally biased region" description="Basic and acidic residues" evidence="1">
    <location>
        <begin position="85"/>
        <end position="95"/>
    </location>
</feature>
<dbReference type="AlphaFoldDB" id="A0A6L2LQA5"/>
<reference evidence="2" key="1">
    <citation type="journal article" date="2019" name="Sci. Rep.">
        <title>Draft genome of Tanacetum cinerariifolium, the natural source of mosquito coil.</title>
        <authorList>
            <person name="Yamashiro T."/>
            <person name="Shiraishi A."/>
            <person name="Satake H."/>
            <person name="Nakayama K."/>
        </authorList>
    </citation>
    <scope>NUCLEOTIDE SEQUENCE</scope>
</reference>